<name>A0A1H9R4T1_9ACTN</name>
<dbReference type="InterPro" id="IPR037128">
    <property type="entry name" value="Quinolinate_PRibosylTase_N_sf"/>
</dbReference>
<dbReference type="GO" id="GO:0005737">
    <property type="term" value="C:cytoplasm"/>
    <property type="evidence" value="ECO:0007669"/>
    <property type="project" value="TreeGrafter"/>
</dbReference>
<dbReference type="CDD" id="cd01573">
    <property type="entry name" value="modD_like"/>
    <property type="match status" value="1"/>
</dbReference>
<dbReference type="Gene3D" id="3.20.20.70">
    <property type="entry name" value="Aldolase class I"/>
    <property type="match status" value="1"/>
</dbReference>
<dbReference type="GO" id="GO:0009435">
    <property type="term" value="P:NAD+ biosynthetic process"/>
    <property type="evidence" value="ECO:0007669"/>
    <property type="project" value="InterPro"/>
</dbReference>
<dbReference type="PANTHER" id="PTHR32179:SF4">
    <property type="entry name" value="PYROPHOSPHORYLASE MODD-RELATED"/>
    <property type="match status" value="1"/>
</dbReference>
<evidence type="ECO:0000313" key="11">
    <source>
        <dbReference type="Proteomes" id="UP000199128"/>
    </source>
</evidence>
<evidence type="ECO:0000256" key="6">
    <source>
        <dbReference type="PIRNR" id="PIRNR006250"/>
    </source>
</evidence>
<evidence type="ECO:0000313" key="10">
    <source>
        <dbReference type="EMBL" id="SER67734.1"/>
    </source>
</evidence>
<dbReference type="NCBIfam" id="TIGR01334">
    <property type="entry name" value="modD"/>
    <property type="match status" value="1"/>
</dbReference>
<comment type="catalytic activity">
    <reaction evidence="5">
        <text>nicotinate beta-D-ribonucleotide + CO2 + diphosphate = quinolinate + 5-phospho-alpha-D-ribose 1-diphosphate + 2 H(+)</text>
        <dbReference type="Rhea" id="RHEA:12733"/>
        <dbReference type="ChEBI" id="CHEBI:15378"/>
        <dbReference type="ChEBI" id="CHEBI:16526"/>
        <dbReference type="ChEBI" id="CHEBI:29959"/>
        <dbReference type="ChEBI" id="CHEBI:33019"/>
        <dbReference type="ChEBI" id="CHEBI:57502"/>
        <dbReference type="ChEBI" id="CHEBI:58017"/>
        <dbReference type="EC" id="2.4.2.19"/>
    </reaction>
</comment>
<evidence type="ECO:0000256" key="2">
    <source>
        <dbReference type="ARBA" id="ARBA00019205"/>
    </source>
</evidence>
<dbReference type="SUPFAM" id="SSF54675">
    <property type="entry name" value="Nicotinate/Quinolinate PRTase N-terminal domain-like"/>
    <property type="match status" value="1"/>
</dbReference>
<keyword evidence="4 6" id="KW-0808">Transferase</keyword>
<dbReference type="PANTHER" id="PTHR32179">
    <property type="entry name" value="NICOTINATE-NUCLEOTIDE PYROPHOSPHORYLASE [CARBOXYLATING]"/>
    <property type="match status" value="1"/>
</dbReference>
<feature type="domain" description="Quinolinate phosphoribosyl transferase C-terminal" evidence="7">
    <location>
        <begin position="106"/>
        <end position="275"/>
    </location>
</feature>
<dbReference type="GO" id="GO:0034213">
    <property type="term" value="P:quinolinate catabolic process"/>
    <property type="evidence" value="ECO:0007669"/>
    <property type="project" value="TreeGrafter"/>
</dbReference>
<evidence type="ECO:0000313" key="9">
    <source>
        <dbReference type="EMBL" id="SEH69818.1"/>
    </source>
</evidence>
<keyword evidence="3 6" id="KW-0328">Glycosyltransferase</keyword>
<dbReference type="Proteomes" id="UP000199128">
    <property type="component" value="Unassembled WGS sequence"/>
</dbReference>
<dbReference type="SUPFAM" id="SSF51690">
    <property type="entry name" value="Nicotinate/Quinolinate PRTase C-terminal domain-like"/>
    <property type="match status" value="1"/>
</dbReference>
<proteinExistence type="inferred from homology"/>
<dbReference type="InterPro" id="IPR002638">
    <property type="entry name" value="Quinolinate_PRibosylTrfase_C"/>
</dbReference>
<dbReference type="Pfam" id="PF01729">
    <property type="entry name" value="QRPTase_C"/>
    <property type="match status" value="1"/>
</dbReference>
<accession>A0A1H9R4T1</accession>
<evidence type="ECO:0000313" key="12">
    <source>
        <dbReference type="Proteomes" id="UP000199135"/>
    </source>
</evidence>
<evidence type="ECO:0000256" key="4">
    <source>
        <dbReference type="ARBA" id="ARBA00022679"/>
    </source>
</evidence>
<gene>
    <name evidence="10" type="ORF">SAMN05216446_1703</name>
    <name evidence="9" type="ORF">SAMN05216447_11420</name>
</gene>
<evidence type="ECO:0000256" key="5">
    <source>
        <dbReference type="ARBA" id="ARBA00047445"/>
    </source>
</evidence>
<dbReference type="RefSeq" id="WP_078687713.1">
    <property type="nucleotide sequence ID" value="NZ_FNWT01000014.1"/>
</dbReference>
<dbReference type="InterPro" id="IPR013785">
    <property type="entry name" value="Aldolase_TIM"/>
</dbReference>
<dbReference type="InterPro" id="IPR006242">
    <property type="entry name" value="ModD"/>
</dbReference>
<keyword evidence="12" id="KW-1185">Reference proteome</keyword>
<evidence type="ECO:0000256" key="3">
    <source>
        <dbReference type="ARBA" id="ARBA00022676"/>
    </source>
</evidence>
<dbReference type="EMBL" id="FOGP01000007">
    <property type="protein sequence ID" value="SER67734.1"/>
    <property type="molecule type" value="Genomic_DNA"/>
</dbReference>
<evidence type="ECO:0000259" key="8">
    <source>
        <dbReference type="Pfam" id="PF02749"/>
    </source>
</evidence>
<feature type="domain" description="Quinolinate phosphoribosyl transferase N-terminal" evidence="8">
    <location>
        <begin position="21"/>
        <end position="104"/>
    </location>
</feature>
<dbReference type="InterPro" id="IPR027277">
    <property type="entry name" value="NadC/ModD"/>
</dbReference>
<reference evidence="10" key="1">
    <citation type="submission" date="2016-10" db="EMBL/GenBank/DDBJ databases">
        <authorList>
            <person name="de Groot N.N."/>
        </authorList>
    </citation>
    <scope>NUCLEOTIDE SEQUENCE [LARGE SCALE GENOMIC DNA]</scope>
    <source>
        <strain evidence="10">KHGC19</strain>
    </source>
</reference>
<dbReference type="Gene3D" id="3.90.1170.20">
    <property type="entry name" value="Quinolinate phosphoribosyl transferase, N-terminal domain"/>
    <property type="match status" value="1"/>
</dbReference>
<evidence type="ECO:0000259" key="7">
    <source>
        <dbReference type="Pfam" id="PF01729"/>
    </source>
</evidence>
<evidence type="ECO:0000256" key="1">
    <source>
        <dbReference type="ARBA" id="ARBA00009400"/>
    </source>
</evidence>
<organism evidence="10 11">
    <name type="scientific">Parafannyhessea umbonata</name>
    <dbReference type="NCBI Taxonomy" id="604330"/>
    <lineage>
        <taxon>Bacteria</taxon>
        <taxon>Bacillati</taxon>
        <taxon>Actinomycetota</taxon>
        <taxon>Coriobacteriia</taxon>
        <taxon>Coriobacteriales</taxon>
        <taxon>Atopobiaceae</taxon>
        <taxon>Parafannyhessea</taxon>
    </lineage>
</organism>
<reference evidence="11 12" key="2">
    <citation type="submission" date="2016-10" db="EMBL/GenBank/DDBJ databases">
        <authorList>
            <person name="Varghese N."/>
            <person name="Submissions S."/>
        </authorList>
    </citation>
    <scope>NUCLEOTIDE SEQUENCE [LARGE SCALE GENOMIC DNA]</scope>
    <source>
        <strain evidence="11">KHGC19</strain>
        <strain evidence="9 12">WCP15</strain>
    </source>
</reference>
<comment type="similarity">
    <text evidence="1 6">Belongs to the NadC/ModD family.</text>
</comment>
<dbReference type="AlphaFoldDB" id="A0A1H9R4T1"/>
<dbReference type="InterPro" id="IPR036068">
    <property type="entry name" value="Nicotinate_pribotase-like_C"/>
</dbReference>
<dbReference type="EMBL" id="FNWT01000014">
    <property type="protein sequence ID" value="SEH69818.1"/>
    <property type="molecule type" value="Genomic_DNA"/>
</dbReference>
<protein>
    <recommendedName>
        <fullName evidence="2">Putative pyrophosphorylase ModD</fullName>
    </recommendedName>
</protein>
<dbReference type="InterPro" id="IPR022412">
    <property type="entry name" value="Quinolinate_PRibosylTrfase_N"/>
</dbReference>
<dbReference type="GO" id="GO:0004514">
    <property type="term" value="F:nicotinate-nucleotide diphosphorylase (carboxylating) activity"/>
    <property type="evidence" value="ECO:0007669"/>
    <property type="project" value="UniProtKB-EC"/>
</dbReference>
<dbReference type="Pfam" id="PF02749">
    <property type="entry name" value="QRPTase_N"/>
    <property type="match status" value="1"/>
</dbReference>
<dbReference type="Proteomes" id="UP000199135">
    <property type="component" value="Unassembled WGS sequence"/>
</dbReference>
<sequence>MVRVTDAQLDAFIAEDVPYIDLTTEVMGIGSVFASMEFYTREKCLLCGSEESARIAERLGCEVESFLPSGASLDAGDSFLRVSGPASALHMAWKVCLNMVDSTSAVATKTATMVKAVHGANPDCEVLATRKLMPGTKSLMTKAVMVGGAYPHRLGLSETVLVFDHHIDLMGGMDAFLAELPQIKRRCIEKKVFVEAGPHDAVRLAKAGVDGLQFDKVPAGELTDLVAELRSIDPRLTLIAAGGINPSNAASYAVTGVDGVATTCLYSAKPLDMSVRMWSVD</sequence>
<dbReference type="PIRSF" id="PIRSF006250">
    <property type="entry name" value="NadC_ModD"/>
    <property type="match status" value="1"/>
</dbReference>